<evidence type="ECO:0000313" key="4">
    <source>
        <dbReference type="Proteomes" id="UP000006242"/>
    </source>
</evidence>
<dbReference type="PANTHER" id="PTHR21666:SF270">
    <property type="entry name" value="MUREIN HYDROLASE ACTIVATOR ENVC"/>
    <property type="match status" value="1"/>
</dbReference>
<keyword evidence="4" id="KW-1185">Reference proteome</keyword>
<evidence type="ECO:0000256" key="1">
    <source>
        <dbReference type="SAM" id="Coils"/>
    </source>
</evidence>
<dbReference type="AlphaFoldDB" id="U2EJZ3"/>
<dbReference type="STRING" id="1033802.SSPSH_002501"/>
<feature type="coiled-coil region" evidence="1">
    <location>
        <begin position="50"/>
        <end position="144"/>
    </location>
</feature>
<organism evidence="3 4">
    <name type="scientific">Salinisphaera shabanensis E1L3A</name>
    <dbReference type="NCBI Taxonomy" id="1033802"/>
    <lineage>
        <taxon>Bacteria</taxon>
        <taxon>Pseudomonadati</taxon>
        <taxon>Pseudomonadota</taxon>
        <taxon>Gammaproteobacteria</taxon>
        <taxon>Salinisphaerales</taxon>
        <taxon>Salinisphaeraceae</taxon>
        <taxon>Salinisphaera</taxon>
    </lineage>
</organism>
<feature type="domain" description="M23ase beta-sheet core" evidence="2">
    <location>
        <begin position="307"/>
        <end position="400"/>
    </location>
</feature>
<dbReference type="InterPro" id="IPR011055">
    <property type="entry name" value="Dup_hybrid_motif"/>
</dbReference>
<dbReference type="Gene3D" id="6.10.250.3150">
    <property type="match status" value="1"/>
</dbReference>
<reference evidence="3 4" key="2">
    <citation type="journal article" date="2013" name="PLoS ONE">
        <title>INDIGO - INtegrated Data Warehouse of MIcrobial GenOmes with Examples from the Red Sea Extremophiles.</title>
        <authorList>
            <person name="Alam I."/>
            <person name="Antunes A."/>
            <person name="Kamau A.A."/>
            <person name="Ba Alawi W."/>
            <person name="Kalkatawi M."/>
            <person name="Stingl U."/>
            <person name="Bajic V.B."/>
        </authorList>
    </citation>
    <scope>NUCLEOTIDE SEQUENCE [LARGE SCALE GENOMIC DNA]</scope>
    <source>
        <strain evidence="3 4">E1L3A</strain>
    </source>
</reference>
<dbReference type="PANTHER" id="PTHR21666">
    <property type="entry name" value="PEPTIDASE-RELATED"/>
    <property type="match status" value="1"/>
</dbReference>
<comment type="caution">
    <text evidence="3">The sequence shown here is derived from an EMBL/GenBank/DDBJ whole genome shotgun (WGS) entry which is preliminary data.</text>
</comment>
<sequence>MLRAKRTPGMTVLPLSHTLAPMRFVVFAGVCLLAFGVASPGLAQSGDARSQSARAELDALRDRIDNVRQQIAQDKSQRSDLSQRLSQAEADISAASKRLRGLDDKVADARTRVTDLTQRRDREREKLSGQLDALREQVRAAHASGQMDKMRLLLSGQSPEKLGRMLVYYEYFANARTEQVTTLRSALADLAVRQNALENEQAELTRQRRARESTLASLKANQTQREQAITALDSQLSNKQATLSEMKADEQRLRSLMGRLRTQLSDLPAEPADDTPFGQLKGRMQPPVSGPVLARFGSTKAGGPLKWQGEWLGADAGTPVRAVAGGRVVYVGYMHRYGLIVVVDHGNDYYTLYGHAESTYVEVGDRVEQGQAVAKAGHSGGHTQDGAYFELRRGRTPINPDSWLAG</sequence>
<evidence type="ECO:0000313" key="3">
    <source>
        <dbReference type="EMBL" id="ERJ18587.1"/>
    </source>
</evidence>
<gene>
    <name evidence="3" type="primary">yibP</name>
    <name evidence="3" type="ORF">SSPSH_002501</name>
</gene>
<name>U2EJZ3_9GAMM</name>
<keyword evidence="1" id="KW-0175">Coiled coil</keyword>
<dbReference type="Proteomes" id="UP000006242">
    <property type="component" value="Unassembled WGS sequence"/>
</dbReference>
<dbReference type="InterPro" id="IPR016047">
    <property type="entry name" value="M23ase_b-sheet_dom"/>
</dbReference>
<dbReference type="Gene3D" id="2.70.70.10">
    <property type="entry name" value="Glucose Permease (Domain IIA)"/>
    <property type="match status" value="1"/>
</dbReference>
<dbReference type="SUPFAM" id="SSF51261">
    <property type="entry name" value="Duplicated hybrid motif"/>
    <property type="match status" value="1"/>
</dbReference>
<evidence type="ECO:0000259" key="2">
    <source>
        <dbReference type="Pfam" id="PF01551"/>
    </source>
</evidence>
<dbReference type="InterPro" id="IPR050570">
    <property type="entry name" value="Cell_wall_metabolism_enzyme"/>
</dbReference>
<dbReference type="FunFam" id="2.70.70.10:FF:000003">
    <property type="entry name" value="Murein hydrolase activator EnvC"/>
    <property type="match status" value="1"/>
</dbReference>
<dbReference type="Pfam" id="PF01551">
    <property type="entry name" value="Peptidase_M23"/>
    <property type="match status" value="1"/>
</dbReference>
<dbReference type="EMBL" id="AFNV02000017">
    <property type="protein sequence ID" value="ERJ18587.1"/>
    <property type="molecule type" value="Genomic_DNA"/>
</dbReference>
<protein>
    <submittedName>
        <fullName evidence="3">Membrane protein</fullName>
    </submittedName>
</protein>
<proteinExistence type="predicted"/>
<reference evidence="3 4" key="1">
    <citation type="journal article" date="2011" name="J. Bacteriol.">
        <title>Genome sequence of Salinisphaera shabanensis, a gammaproteobacterium from the harsh, variable environment of the brine-seawater interface of the Shaban Deep in the Red Sea.</title>
        <authorList>
            <person name="Antunes A."/>
            <person name="Alam I."/>
            <person name="Bajic V.B."/>
            <person name="Stingl U."/>
        </authorList>
    </citation>
    <scope>NUCLEOTIDE SEQUENCE [LARGE SCALE GENOMIC DNA]</scope>
    <source>
        <strain evidence="3 4">E1L3A</strain>
    </source>
</reference>
<accession>U2EJZ3</accession>
<dbReference type="GO" id="GO:0004222">
    <property type="term" value="F:metalloendopeptidase activity"/>
    <property type="evidence" value="ECO:0007669"/>
    <property type="project" value="TreeGrafter"/>
</dbReference>
<dbReference type="CDD" id="cd12797">
    <property type="entry name" value="M23_peptidase"/>
    <property type="match status" value="1"/>
</dbReference>
<dbReference type="eggNOG" id="COG4942">
    <property type="taxonomic scope" value="Bacteria"/>
</dbReference>